<dbReference type="FunFam" id="3.20.20.100:FF:000002">
    <property type="entry name" value="2,5-diketo-D-gluconic acid reductase A"/>
    <property type="match status" value="1"/>
</dbReference>
<keyword evidence="2" id="KW-0521">NADP</keyword>
<evidence type="ECO:0000256" key="3">
    <source>
        <dbReference type="ARBA" id="ARBA00023002"/>
    </source>
</evidence>
<dbReference type="PANTHER" id="PTHR43827:SF3">
    <property type="entry name" value="NADP-DEPENDENT OXIDOREDUCTASE DOMAIN-CONTAINING PROTEIN"/>
    <property type="match status" value="1"/>
</dbReference>
<dbReference type="PROSITE" id="PS00062">
    <property type="entry name" value="ALDOKETO_REDUCTASE_2"/>
    <property type="match status" value="1"/>
</dbReference>
<name>A0A4Y9Z4F8_9AGAM</name>
<dbReference type="PANTHER" id="PTHR43827">
    <property type="entry name" value="2,5-DIKETO-D-GLUCONIC ACID REDUCTASE"/>
    <property type="match status" value="1"/>
</dbReference>
<organism evidence="5 6">
    <name type="scientific">Dentipellis fragilis</name>
    <dbReference type="NCBI Taxonomy" id="205917"/>
    <lineage>
        <taxon>Eukaryota</taxon>
        <taxon>Fungi</taxon>
        <taxon>Dikarya</taxon>
        <taxon>Basidiomycota</taxon>
        <taxon>Agaricomycotina</taxon>
        <taxon>Agaricomycetes</taxon>
        <taxon>Russulales</taxon>
        <taxon>Hericiaceae</taxon>
        <taxon>Dentipellis</taxon>
    </lineage>
</organism>
<dbReference type="InterPro" id="IPR044494">
    <property type="entry name" value="AKR3C2/3"/>
</dbReference>
<evidence type="ECO:0000256" key="2">
    <source>
        <dbReference type="ARBA" id="ARBA00022857"/>
    </source>
</evidence>
<dbReference type="InterPro" id="IPR023210">
    <property type="entry name" value="NADP_OxRdtase_dom"/>
</dbReference>
<dbReference type="Gene3D" id="3.20.20.100">
    <property type="entry name" value="NADP-dependent oxidoreductase domain"/>
    <property type="match status" value="1"/>
</dbReference>
<dbReference type="SUPFAM" id="SSF51430">
    <property type="entry name" value="NAD(P)-linked oxidoreductase"/>
    <property type="match status" value="1"/>
</dbReference>
<dbReference type="GO" id="GO:0016652">
    <property type="term" value="F:oxidoreductase activity, acting on NAD(P)H as acceptor"/>
    <property type="evidence" value="ECO:0007669"/>
    <property type="project" value="InterPro"/>
</dbReference>
<dbReference type="CDD" id="cd19120">
    <property type="entry name" value="AKR_AKR3C2-3"/>
    <property type="match status" value="1"/>
</dbReference>
<dbReference type="EMBL" id="SEOQ01000148">
    <property type="protein sequence ID" value="TFY68990.1"/>
    <property type="molecule type" value="Genomic_DNA"/>
</dbReference>
<comment type="caution">
    <text evidence="5">The sequence shown here is derived from an EMBL/GenBank/DDBJ whole genome shotgun (WGS) entry which is preliminary data.</text>
</comment>
<dbReference type="STRING" id="205917.A0A4Y9Z4F8"/>
<dbReference type="GO" id="GO:0016616">
    <property type="term" value="F:oxidoreductase activity, acting on the CH-OH group of donors, NAD or NADP as acceptor"/>
    <property type="evidence" value="ECO:0007669"/>
    <property type="project" value="UniProtKB-ARBA"/>
</dbReference>
<dbReference type="InterPro" id="IPR018170">
    <property type="entry name" value="Aldo/ket_reductase_CS"/>
</dbReference>
<evidence type="ECO:0000259" key="4">
    <source>
        <dbReference type="Pfam" id="PF00248"/>
    </source>
</evidence>
<feature type="domain" description="NADP-dependent oxidoreductase" evidence="4">
    <location>
        <begin position="28"/>
        <end position="271"/>
    </location>
</feature>
<dbReference type="InterPro" id="IPR036812">
    <property type="entry name" value="NAD(P)_OxRdtase_dom_sf"/>
</dbReference>
<dbReference type="AlphaFoldDB" id="A0A4Y9Z4F8"/>
<dbReference type="OrthoDB" id="416253at2759"/>
<proteinExistence type="inferred from homology"/>
<sequence length="361" mass="39796">MANTSIKLNDGATIPWFGFGTGTALFGKDVKDLVVAAIQKGFTHLDGAQQYQNEESLGAGIAASGKPRSELFVTTKLHILPPGQTVRESLLESLKKLKLDYVDLFLVHNPANHQGQLKEIWKQVEEVQKEGLAKSIGVSNFRQHQLEELLDGATVVPAVNQIEYHPYLFKISGPLFEFHKKHGIAIASFGGLSSLSRVKGPVDPVVTGIAARLSKTAGRPIPEGHVLLLWQRQRGLIFITTTSNESRLDEYLSIANTPELTAEELAAIDEAGSKEHHRVFYGPCYNNTTARAVSDWMVEEQEHPGHLKQANYAIRGLTTFAFPDLDIYLIFLPSFEFPVTYGFGTMVLFDVIGALRDGSKL</sequence>
<keyword evidence="6" id="KW-1185">Reference proteome</keyword>
<evidence type="ECO:0000256" key="1">
    <source>
        <dbReference type="ARBA" id="ARBA00007905"/>
    </source>
</evidence>
<dbReference type="Pfam" id="PF00248">
    <property type="entry name" value="Aldo_ket_red"/>
    <property type="match status" value="1"/>
</dbReference>
<dbReference type="PRINTS" id="PR00069">
    <property type="entry name" value="ALDKETRDTASE"/>
</dbReference>
<accession>A0A4Y9Z4F8</accession>
<protein>
    <recommendedName>
        <fullName evidence="4">NADP-dependent oxidoreductase domain-containing protein</fullName>
    </recommendedName>
</protein>
<dbReference type="Proteomes" id="UP000298327">
    <property type="component" value="Unassembled WGS sequence"/>
</dbReference>
<evidence type="ECO:0000313" key="5">
    <source>
        <dbReference type="EMBL" id="TFY68990.1"/>
    </source>
</evidence>
<keyword evidence="3" id="KW-0560">Oxidoreductase</keyword>
<dbReference type="InterPro" id="IPR020471">
    <property type="entry name" value="AKR"/>
</dbReference>
<comment type="similarity">
    <text evidence="1">Belongs to the aldo/keto reductase family.</text>
</comment>
<gene>
    <name evidence="5" type="ORF">EVG20_g3337</name>
</gene>
<evidence type="ECO:0000313" key="6">
    <source>
        <dbReference type="Proteomes" id="UP000298327"/>
    </source>
</evidence>
<reference evidence="5 6" key="1">
    <citation type="submission" date="2019-02" db="EMBL/GenBank/DDBJ databases">
        <title>Genome sequencing of the rare red list fungi Dentipellis fragilis.</title>
        <authorList>
            <person name="Buettner E."/>
            <person name="Kellner H."/>
        </authorList>
    </citation>
    <scope>NUCLEOTIDE SEQUENCE [LARGE SCALE GENOMIC DNA]</scope>
    <source>
        <strain evidence="5 6">DSM 105465</strain>
    </source>
</reference>